<organism evidence="6 7">
    <name type="scientific">Anaerosporomusa subterranea</name>
    <dbReference type="NCBI Taxonomy" id="1794912"/>
    <lineage>
        <taxon>Bacteria</taxon>
        <taxon>Bacillati</taxon>
        <taxon>Bacillota</taxon>
        <taxon>Negativicutes</taxon>
        <taxon>Acetonemataceae</taxon>
        <taxon>Anaerosporomusa</taxon>
    </lineage>
</organism>
<dbReference type="GO" id="GO:0009977">
    <property type="term" value="F:proton motive force dependent protein transmembrane transporter activity"/>
    <property type="evidence" value="ECO:0007669"/>
    <property type="project" value="TreeGrafter"/>
</dbReference>
<dbReference type="NCBIfam" id="TIGR00945">
    <property type="entry name" value="tatC"/>
    <property type="match status" value="1"/>
</dbReference>
<dbReference type="Proteomes" id="UP000076268">
    <property type="component" value="Unassembled WGS sequence"/>
</dbReference>
<name>A0A154BS31_ANASB</name>
<evidence type="ECO:0000256" key="2">
    <source>
        <dbReference type="ARBA" id="ARBA00022692"/>
    </source>
</evidence>
<dbReference type="InterPro" id="IPR002033">
    <property type="entry name" value="TatC"/>
</dbReference>
<dbReference type="RefSeq" id="WP_066242806.1">
    <property type="nucleotide sequence ID" value="NZ_LSGP01000017.1"/>
</dbReference>
<dbReference type="Pfam" id="PF00902">
    <property type="entry name" value="TatC"/>
    <property type="match status" value="1"/>
</dbReference>
<gene>
    <name evidence="5" type="primary">tatC</name>
    <name evidence="6" type="ORF">AXX12_10195</name>
</gene>
<evidence type="ECO:0000256" key="5">
    <source>
        <dbReference type="HAMAP-Rule" id="MF_00902"/>
    </source>
</evidence>
<dbReference type="PANTHER" id="PTHR30371:SF0">
    <property type="entry name" value="SEC-INDEPENDENT PROTEIN TRANSLOCASE PROTEIN TATC, CHLOROPLASTIC-RELATED"/>
    <property type="match status" value="1"/>
</dbReference>
<evidence type="ECO:0000313" key="7">
    <source>
        <dbReference type="Proteomes" id="UP000076268"/>
    </source>
</evidence>
<accession>A0A154BS31</accession>
<keyword evidence="5" id="KW-0813">Transport</keyword>
<comment type="subcellular location">
    <subcellularLocation>
        <location evidence="5">Cell membrane</location>
        <topology evidence="5">Multi-pass membrane protein</topology>
    </subcellularLocation>
    <subcellularLocation>
        <location evidence="1">Membrane</location>
        <topology evidence="1">Multi-pass membrane protein</topology>
    </subcellularLocation>
</comment>
<evidence type="ECO:0000313" key="6">
    <source>
        <dbReference type="EMBL" id="KYZ76772.1"/>
    </source>
</evidence>
<keyword evidence="2 5" id="KW-0812">Transmembrane</keyword>
<reference evidence="6 7" key="1">
    <citation type="submission" date="2016-02" db="EMBL/GenBank/DDBJ databases">
        <title>Anaerosporomusa subterraneum gen. nov., sp. nov., a spore-forming obligate anaerobe isolated from saprolite.</title>
        <authorList>
            <person name="Choi J.K."/>
            <person name="Shah M."/>
            <person name="Yee N."/>
        </authorList>
    </citation>
    <scope>NUCLEOTIDE SEQUENCE [LARGE SCALE GENOMIC DNA]</scope>
    <source>
        <strain evidence="6 7">RU4</strain>
    </source>
</reference>
<dbReference type="GO" id="GO:0043953">
    <property type="term" value="P:protein transport by the Tat complex"/>
    <property type="evidence" value="ECO:0007669"/>
    <property type="project" value="UniProtKB-UniRule"/>
</dbReference>
<comment type="subunit">
    <text evidence="5">Forms a complex with TatA.</text>
</comment>
<comment type="caution">
    <text evidence="6">The sequence shown here is derived from an EMBL/GenBank/DDBJ whole genome shotgun (WGS) entry which is preliminary data.</text>
</comment>
<dbReference type="STRING" id="1794912.AXX12_10195"/>
<keyword evidence="5" id="KW-1003">Cell membrane</keyword>
<dbReference type="HAMAP" id="MF_00902">
    <property type="entry name" value="TatC"/>
    <property type="match status" value="1"/>
</dbReference>
<comment type="caution">
    <text evidence="5">Lacks conserved residue(s) required for the propagation of feature annotation.</text>
</comment>
<evidence type="ECO:0000256" key="4">
    <source>
        <dbReference type="ARBA" id="ARBA00023136"/>
    </source>
</evidence>
<dbReference type="GO" id="GO:0065002">
    <property type="term" value="P:intracellular protein transmembrane transport"/>
    <property type="evidence" value="ECO:0007669"/>
    <property type="project" value="TreeGrafter"/>
</dbReference>
<keyword evidence="5" id="KW-0653">Protein transport</keyword>
<dbReference type="GO" id="GO:0033281">
    <property type="term" value="C:TAT protein transport complex"/>
    <property type="evidence" value="ECO:0007669"/>
    <property type="project" value="UniProtKB-UniRule"/>
</dbReference>
<proteinExistence type="inferred from homology"/>
<dbReference type="AlphaFoldDB" id="A0A154BS31"/>
<feature type="transmembrane region" description="Helical" evidence="5">
    <location>
        <begin position="28"/>
        <end position="46"/>
    </location>
</feature>
<feature type="transmembrane region" description="Helical" evidence="5">
    <location>
        <begin position="108"/>
        <end position="135"/>
    </location>
</feature>
<keyword evidence="3 5" id="KW-1133">Transmembrane helix</keyword>
<evidence type="ECO:0000256" key="3">
    <source>
        <dbReference type="ARBA" id="ARBA00022989"/>
    </source>
</evidence>
<feature type="transmembrane region" description="Helical" evidence="5">
    <location>
        <begin position="155"/>
        <end position="180"/>
    </location>
</feature>
<feature type="transmembrane region" description="Helical" evidence="5">
    <location>
        <begin position="69"/>
        <end position="96"/>
    </location>
</feature>
<sequence>MQQPELNNQQPVAEMSMVDHLQELRRRLIIASLAVGVASIGCFYFAEDLMRWITRPAGKLYYLNPAEGFFAYMKITVFAGFLLALPVVLYQAWAFVVPALTRSERKLAIILVPVSVVLFFVGLTFSYFLVLPVALKFFMGFANESLQPLLSLGQYLSFVLSMLLPFGFIFELPLILFVLAKLGVISSAFLAAKRKIALLLAFVAGGVISPTPDLFGQVMLAVPLLLLYESSIWMVKTLLKK</sequence>
<dbReference type="PANTHER" id="PTHR30371">
    <property type="entry name" value="SEC-INDEPENDENT PROTEIN TRANSLOCASE PROTEIN TATC"/>
    <property type="match status" value="1"/>
</dbReference>
<dbReference type="PRINTS" id="PR01840">
    <property type="entry name" value="TATCFAMILY"/>
</dbReference>
<dbReference type="EMBL" id="LSGP01000017">
    <property type="protein sequence ID" value="KYZ76772.1"/>
    <property type="molecule type" value="Genomic_DNA"/>
</dbReference>
<comment type="function">
    <text evidence="5">Part of the twin-arginine translocation (Tat) system that transports large folded proteins containing a characteristic twin-arginine motif in their signal peptide across membranes.</text>
</comment>
<dbReference type="OrthoDB" id="9777044at2"/>
<evidence type="ECO:0000256" key="1">
    <source>
        <dbReference type="ARBA" id="ARBA00004141"/>
    </source>
</evidence>
<keyword evidence="5" id="KW-0811">Translocation</keyword>
<keyword evidence="7" id="KW-1185">Reference proteome</keyword>
<keyword evidence="4 5" id="KW-0472">Membrane</keyword>
<comment type="similarity">
    <text evidence="5">Belongs to the TatC family.</text>
</comment>
<protein>
    <recommendedName>
        <fullName evidence="5">Sec-independent protein translocase protein TatC</fullName>
    </recommendedName>
</protein>